<keyword evidence="7 15" id="KW-0507">mRNA processing</keyword>
<dbReference type="Gene3D" id="1.10.1520.10">
    <property type="entry name" value="Ribonuclease III domain"/>
    <property type="match status" value="1"/>
</dbReference>
<dbReference type="PROSITE" id="PS50142">
    <property type="entry name" value="RNASE_3_2"/>
    <property type="match status" value="1"/>
</dbReference>
<evidence type="ECO:0000256" key="3">
    <source>
        <dbReference type="ARBA" id="ARBA00010183"/>
    </source>
</evidence>
<comment type="subunit">
    <text evidence="4 15">Homodimer.</text>
</comment>
<keyword evidence="9 15" id="KW-0540">Nuclease</keyword>
<keyword evidence="6 15" id="KW-0698">rRNA processing</keyword>
<comment type="catalytic activity">
    <reaction evidence="1 15">
        <text>Endonucleolytic cleavage to 5'-phosphomonoester.</text>
        <dbReference type="EC" id="3.1.26.3"/>
    </reaction>
</comment>
<evidence type="ECO:0000256" key="11">
    <source>
        <dbReference type="ARBA" id="ARBA00022759"/>
    </source>
</evidence>
<protein>
    <recommendedName>
        <fullName evidence="15">Ribonuclease 3</fullName>
        <ecNumber evidence="15">3.1.26.3</ecNumber>
    </recommendedName>
    <alternativeName>
        <fullName evidence="15">Ribonuclease III</fullName>
        <shortName evidence="15">RNase III</shortName>
    </alternativeName>
</protein>
<keyword evidence="11 15" id="KW-0255">Endonuclease</keyword>
<evidence type="ECO:0000256" key="13">
    <source>
        <dbReference type="ARBA" id="ARBA00022842"/>
    </source>
</evidence>
<comment type="function">
    <text evidence="15">Digests double-stranded RNA. Involved in the processing of primary rRNA transcript to yield the immediate precursors to the large and small rRNAs (23S and 16S). Processes some mRNAs, and tRNAs when they are encoded in the rRNA operon. Processes pre-crRNA and tracrRNA of type II CRISPR loci if present in the organism.</text>
</comment>
<evidence type="ECO:0000313" key="18">
    <source>
        <dbReference type="EMBL" id="HIT99830.1"/>
    </source>
</evidence>
<comment type="caution">
    <text evidence="18">The sequence shown here is derived from an EMBL/GenBank/DDBJ whole genome shotgun (WGS) entry which is preliminary data.</text>
</comment>
<evidence type="ECO:0000259" key="16">
    <source>
        <dbReference type="PROSITE" id="PS50137"/>
    </source>
</evidence>
<dbReference type="Pfam" id="PF00035">
    <property type="entry name" value="dsrm"/>
    <property type="match status" value="1"/>
</dbReference>
<dbReference type="GO" id="GO:0010468">
    <property type="term" value="P:regulation of gene expression"/>
    <property type="evidence" value="ECO:0007669"/>
    <property type="project" value="TreeGrafter"/>
</dbReference>
<keyword evidence="15" id="KW-0699">rRNA-binding</keyword>
<reference evidence="18" key="1">
    <citation type="submission" date="2020-10" db="EMBL/GenBank/DDBJ databases">
        <authorList>
            <person name="Gilroy R."/>
        </authorList>
    </citation>
    <scope>NUCLEOTIDE SEQUENCE</scope>
    <source>
        <strain evidence="18">CHK176-22527</strain>
    </source>
</reference>
<keyword evidence="8 15" id="KW-0819">tRNA processing</keyword>
<evidence type="ECO:0000256" key="14">
    <source>
        <dbReference type="ARBA" id="ARBA00022884"/>
    </source>
</evidence>
<dbReference type="GO" id="GO:0046872">
    <property type="term" value="F:metal ion binding"/>
    <property type="evidence" value="ECO:0007669"/>
    <property type="project" value="UniProtKB-KW"/>
</dbReference>
<dbReference type="GO" id="GO:0008033">
    <property type="term" value="P:tRNA processing"/>
    <property type="evidence" value="ECO:0007669"/>
    <property type="project" value="UniProtKB-KW"/>
</dbReference>
<dbReference type="PROSITE" id="PS00517">
    <property type="entry name" value="RNASE_3_1"/>
    <property type="match status" value="1"/>
</dbReference>
<evidence type="ECO:0000256" key="12">
    <source>
        <dbReference type="ARBA" id="ARBA00022801"/>
    </source>
</evidence>
<evidence type="ECO:0000256" key="9">
    <source>
        <dbReference type="ARBA" id="ARBA00022722"/>
    </source>
</evidence>
<dbReference type="NCBIfam" id="TIGR02191">
    <property type="entry name" value="RNaseIII"/>
    <property type="match status" value="1"/>
</dbReference>
<dbReference type="CDD" id="cd10845">
    <property type="entry name" value="DSRM_RNAse_III_family"/>
    <property type="match status" value="1"/>
</dbReference>
<feature type="binding site" evidence="15">
    <location>
        <position position="118"/>
    </location>
    <ligand>
        <name>Mg(2+)</name>
        <dbReference type="ChEBI" id="CHEBI:18420"/>
    </ligand>
</feature>
<proteinExistence type="inferred from homology"/>
<comment type="cofactor">
    <cofactor evidence="15">
        <name>Mg(2+)</name>
        <dbReference type="ChEBI" id="CHEBI:18420"/>
    </cofactor>
</comment>
<evidence type="ECO:0000259" key="17">
    <source>
        <dbReference type="PROSITE" id="PS50142"/>
    </source>
</evidence>
<dbReference type="FunFam" id="1.10.1520.10:FF:000001">
    <property type="entry name" value="Ribonuclease 3"/>
    <property type="match status" value="1"/>
</dbReference>
<dbReference type="Gene3D" id="3.30.160.20">
    <property type="match status" value="1"/>
</dbReference>
<dbReference type="SMART" id="SM00535">
    <property type="entry name" value="RIBOc"/>
    <property type="match status" value="1"/>
</dbReference>
<dbReference type="PANTHER" id="PTHR11207">
    <property type="entry name" value="RIBONUCLEASE III"/>
    <property type="match status" value="1"/>
</dbReference>
<dbReference type="CDD" id="cd00593">
    <property type="entry name" value="RIBOc"/>
    <property type="match status" value="1"/>
</dbReference>
<dbReference type="GO" id="GO:0042802">
    <property type="term" value="F:identical protein binding"/>
    <property type="evidence" value="ECO:0007669"/>
    <property type="project" value="UniProtKB-ARBA"/>
</dbReference>
<keyword evidence="10 15" id="KW-0479">Metal-binding</keyword>
<dbReference type="SMART" id="SM00358">
    <property type="entry name" value="DSRM"/>
    <property type="match status" value="1"/>
</dbReference>
<dbReference type="InterPro" id="IPR014720">
    <property type="entry name" value="dsRBD_dom"/>
</dbReference>
<reference evidence="18" key="2">
    <citation type="journal article" date="2021" name="PeerJ">
        <title>Extensive microbial diversity within the chicken gut microbiome revealed by metagenomics and culture.</title>
        <authorList>
            <person name="Gilroy R."/>
            <person name="Ravi A."/>
            <person name="Getino M."/>
            <person name="Pursley I."/>
            <person name="Horton D.L."/>
            <person name="Alikhan N.F."/>
            <person name="Baker D."/>
            <person name="Gharbi K."/>
            <person name="Hall N."/>
            <person name="Watson M."/>
            <person name="Adriaenssens E.M."/>
            <person name="Foster-Nyarko E."/>
            <person name="Jarju S."/>
            <person name="Secka A."/>
            <person name="Antonio M."/>
            <person name="Oren A."/>
            <person name="Chaudhuri R.R."/>
            <person name="La Ragione R."/>
            <person name="Hildebrand F."/>
            <person name="Pallen M.J."/>
        </authorList>
    </citation>
    <scope>NUCLEOTIDE SEQUENCE</scope>
    <source>
        <strain evidence="18">CHK176-22527</strain>
    </source>
</reference>
<feature type="binding site" evidence="15">
    <location>
        <position position="121"/>
    </location>
    <ligand>
        <name>Mg(2+)</name>
        <dbReference type="ChEBI" id="CHEBI:18420"/>
    </ligand>
</feature>
<evidence type="ECO:0000256" key="10">
    <source>
        <dbReference type="ARBA" id="ARBA00022723"/>
    </source>
</evidence>
<feature type="binding site" evidence="15">
    <location>
        <position position="45"/>
    </location>
    <ligand>
        <name>Mg(2+)</name>
        <dbReference type="ChEBI" id="CHEBI:18420"/>
    </ligand>
</feature>
<evidence type="ECO:0000256" key="6">
    <source>
        <dbReference type="ARBA" id="ARBA00022552"/>
    </source>
</evidence>
<evidence type="ECO:0000256" key="8">
    <source>
        <dbReference type="ARBA" id="ARBA00022694"/>
    </source>
</evidence>
<dbReference type="FunFam" id="3.30.160.20:FF:000003">
    <property type="entry name" value="Ribonuclease 3"/>
    <property type="match status" value="1"/>
</dbReference>
<dbReference type="SUPFAM" id="SSF69065">
    <property type="entry name" value="RNase III domain-like"/>
    <property type="match status" value="1"/>
</dbReference>
<feature type="domain" description="RNase III" evidence="17">
    <location>
        <begin position="4"/>
        <end position="132"/>
    </location>
</feature>
<evidence type="ECO:0000256" key="5">
    <source>
        <dbReference type="ARBA" id="ARBA00022490"/>
    </source>
</evidence>
<dbReference type="InterPro" id="IPR036389">
    <property type="entry name" value="RNase_III_sf"/>
</dbReference>
<dbReference type="InterPro" id="IPR011907">
    <property type="entry name" value="RNase_III"/>
</dbReference>
<feature type="domain" description="DRBM" evidence="16">
    <location>
        <begin position="160"/>
        <end position="229"/>
    </location>
</feature>
<evidence type="ECO:0000256" key="15">
    <source>
        <dbReference type="HAMAP-Rule" id="MF_00104"/>
    </source>
</evidence>
<dbReference type="GO" id="GO:0006364">
    <property type="term" value="P:rRNA processing"/>
    <property type="evidence" value="ECO:0007669"/>
    <property type="project" value="UniProtKB-UniRule"/>
</dbReference>
<evidence type="ECO:0000256" key="1">
    <source>
        <dbReference type="ARBA" id="ARBA00000109"/>
    </source>
</evidence>
<dbReference type="PROSITE" id="PS50137">
    <property type="entry name" value="DS_RBD"/>
    <property type="match status" value="1"/>
</dbReference>
<feature type="active site" evidence="15">
    <location>
        <position position="49"/>
    </location>
</feature>
<evidence type="ECO:0000256" key="7">
    <source>
        <dbReference type="ARBA" id="ARBA00022664"/>
    </source>
</evidence>
<keyword evidence="12 15" id="KW-0378">Hydrolase</keyword>
<dbReference type="Pfam" id="PF14622">
    <property type="entry name" value="Ribonucleas_3_3"/>
    <property type="match status" value="1"/>
</dbReference>
<dbReference type="HAMAP" id="MF_00104">
    <property type="entry name" value="RNase_III"/>
    <property type="match status" value="1"/>
</dbReference>
<accession>A0A9D1KW69</accession>
<evidence type="ECO:0000256" key="2">
    <source>
        <dbReference type="ARBA" id="ARBA00004496"/>
    </source>
</evidence>
<keyword evidence="13 15" id="KW-0460">Magnesium</keyword>
<organism evidence="18 19">
    <name type="scientific">Candidatus Allocopromorpha excrementavium</name>
    <dbReference type="NCBI Taxonomy" id="2840741"/>
    <lineage>
        <taxon>Bacteria</taxon>
        <taxon>Bacillati</taxon>
        <taxon>Bacillota</taxon>
        <taxon>Clostridia</taxon>
        <taxon>Eubacteriales</taxon>
        <taxon>Eubacteriaceae</taxon>
        <taxon>Eubacteriaceae incertae sedis</taxon>
        <taxon>Candidatus Allocopromorpha</taxon>
    </lineage>
</organism>
<name>A0A9D1KW69_9FIRM</name>
<sequence>MTDIKQLEAKINYIFRDEKLLLTSVTHSSYVKEHSREEKSNERLEFLGDAFFDAIIGEELFKIFPNKEEGFLSRTRAALVCEKSLAKEARELGLGEYMRLGNGEEKSGGRTRESILADAMEAVIGAVYIDGGFEEVKRVVLNLFEEAINDAKHGKYVINDYKTALQEKLQSKGITDIKYTLVKEMGPDHDKTFIVQLEVDGEPKTKGRGKSKKQAEQQAAEEMMERYINVL</sequence>
<comment type="subcellular location">
    <subcellularLocation>
        <location evidence="2 15">Cytoplasm</location>
    </subcellularLocation>
</comment>
<dbReference type="GO" id="GO:0005737">
    <property type="term" value="C:cytoplasm"/>
    <property type="evidence" value="ECO:0007669"/>
    <property type="project" value="UniProtKB-SubCell"/>
</dbReference>
<evidence type="ECO:0000313" key="19">
    <source>
        <dbReference type="Proteomes" id="UP000824159"/>
    </source>
</evidence>
<dbReference type="SUPFAM" id="SSF54768">
    <property type="entry name" value="dsRNA-binding domain-like"/>
    <property type="match status" value="1"/>
</dbReference>
<dbReference type="AlphaFoldDB" id="A0A9D1KW69"/>
<dbReference type="EMBL" id="DVLX01000079">
    <property type="protein sequence ID" value="HIT99830.1"/>
    <property type="molecule type" value="Genomic_DNA"/>
</dbReference>
<dbReference type="GO" id="GO:0004525">
    <property type="term" value="F:ribonuclease III activity"/>
    <property type="evidence" value="ECO:0007669"/>
    <property type="project" value="UniProtKB-UniRule"/>
</dbReference>
<evidence type="ECO:0000256" key="4">
    <source>
        <dbReference type="ARBA" id="ARBA00011738"/>
    </source>
</evidence>
<dbReference type="EC" id="3.1.26.3" evidence="15"/>
<feature type="active site" evidence="15">
    <location>
        <position position="121"/>
    </location>
</feature>
<comment type="similarity">
    <text evidence="3">Belongs to the ribonuclease III family.</text>
</comment>
<dbReference type="Proteomes" id="UP000824159">
    <property type="component" value="Unassembled WGS sequence"/>
</dbReference>
<dbReference type="GO" id="GO:0006397">
    <property type="term" value="P:mRNA processing"/>
    <property type="evidence" value="ECO:0007669"/>
    <property type="project" value="UniProtKB-UniRule"/>
</dbReference>
<dbReference type="GO" id="GO:0003725">
    <property type="term" value="F:double-stranded RNA binding"/>
    <property type="evidence" value="ECO:0007669"/>
    <property type="project" value="TreeGrafter"/>
</dbReference>
<keyword evidence="5 15" id="KW-0963">Cytoplasm</keyword>
<dbReference type="GO" id="GO:0019843">
    <property type="term" value="F:rRNA binding"/>
    <property type="evidence" value="ECO:0007669"/>
    <property type="project" value="UniProtKB-KW"/>
</dbReference>
<keyword evidence="14 15" id="KW-0694">RNA-binding</keyword>
<dbReference type="PANTHER" id="PTHR11207:SF0">
    <property type="entry name" value="RIBONUCLEASE 3"/>
    <property type="match status" value="1"/>
</dbReference>
<dbReference type="InterPro" id="IPR000999">
    <property type="entry name" value="RNase_III_dom"/>
</dbReference>
<gene>
    <name evidence="15 18" type="primary">rnc</name>
    <name evidence="18" type="ORF">IAD12_06220</name>
</gene>